<name>A0ABM9G642_9BACL</name>
<keyword evidence="5" id="KW-1185">Reference proteome</keyword>
<feature type="region of interest" description="Disordered" evidence="1">
    <location>
        <begin position="48"/>
        <end position="68"/>
    </location>
</feature>
<accession>A0ABM9G642</accession>
<comment type="caution">
    <text evidence="3">The sequence shown here is derived from an EMBL/GenBank/DDBJ whole genome shotgun (WGS) entry which is preliminary data.</text>
</comment>
<reference evidence="3" key="1">
    <citation type="submission" date="2022-06" db="EMBL/GenBank/DDBJ databases">
        <authorList>
            <person name="Dietemann V."/>
            <person name="Ory F."/>
            <person name="Dainat B."/>
            <person name="Oberhansli S."/>
        </authorList>
    </citation>
    <scope>NUCLEOTIDE SEQUENCE</scope>
    <source>
        <strain evidence="3">Ena-SAMPLE-TAB-26-04-2022-14:26:32:270-5432</strain>
    </source>
</reference>
<sequence>METKKIFTEGVKKQVVSAVLKLAEEHQLTISMMEELNECVKKHMLDNATLEKESSPKGVAQKNQTLTN</sequence>
<dbReference type="Proteomes" id="UP001154322">
    <property type="component" value="Unassembled WGS sequence"/>
</dbReference>
<evidence type="ECO:0000313" key="2">
    <source>
        <dbReference type="EMBL" id="CAH8243601.1"/>
    </source>
</evidence>
<dbReference type="EMBL" id="CALYLO010000007">
    <property type="protein sequence ID" value="CAH8247489.1"/>
    <property type="molecule type" value="Genomic_DNA"/>
</dbReference>
<protein>
    <recommendedName>
        <fullName evidence="6">Spo0E like sporulation regulatory protein</fullName>
    </recommendedName>
</protein>
<evidence type="ECO:0000313" key="5">
    <source>
        <dbReference type="Proteomes" id="UP001154322"/>
    </source>
</evidence>
<dbReference type="EMBL" id="CALYLO010000006">
    <property type="protein sequence ID" value="CAH8247336.1"/>
    <property type="molecule type" value="Genomic_DNA"/>
</dbReference>
<evidence type="ECO:0000313" key="3">
    <source>
        <dbReference type="EMBL" id="CAH8247336.1"/>
    </source>
</evidence>
<dbReference type="EMBL" id="CALYLO010000001">
    <property type="protein sequence ID" value="CAH8243601.1"/>
    <property type="molecule type" value="Genomic_DNA"/>
</dbReference>
<evidence type="ECO:0008006" key="6">
    <source>
        <dbReference type="Google" id="ProtNLM"/>
    </source>
</evidence>
<dbReference type="RefSeq" id="WP_213431553.1">
    <property type="nucleotide sequence ID" value="NZ_AP031286.1"/>
</dbReference>
<organism evidence="3 5">
    <name type="scientific">Paenibacillus melissococcoides</name>
    <dbReference type="NCBI Taxonomy" id="2912268"/>
    <lineage>
        <taxon>Bacteria</taxon>
        <taxon>Bacillati</taxon>
        <taxon>Bacillota</taxon>
        <taxon>Bacilli</taxon>
        <taxon>Bacillales</taxon>
        <taxon>Paenibacillaceae</taxon>
        <taxon>Paenibacillus</taxon>
    </lineage>
</organism>
<evidence type="ECO:0000313" key="4">
    <source>
        <dbReference type="EMBL" id="CAH8247489.1"/>
    </source>
</evidence>
<proteinExistence type="predicted"/>
<evidence type="ECO:0000256" key="1">
    <source>
        <dbReference type="SAM" id="MobiDB-lite"/>
    </source>
</evidence>
<gene>
    <name evidence="2" type="ORF">WJ0W_000840</name>
    <name evidence="3" type="ORF">WJ0W_004570</name>
    <name evidence="4" type="ORF">WJ0W_004724</name>
</gene>